<dbReference type="InterPro" id="IPR004477">
    <property type="entry name" value="ComEC_N"/>
</dbReference>
<dbReference type="NCBIfam" id="TIGR00360">
    <property type="entry name" value="ComEC_N-term"/>
    <property type="match status" value="1"/>
</dbReference>
<feature type="transmembrane region" description="Helical" evidence="6">
    <location>
        <begin position="453"/>
        <end position="473"/>
    </location>
</feature>
<evidence type="ECO:0000313" key="9">
    <source>
        <dbReference type="Proteomes" id="UP000824078"/>
    </source>
</evidence>
<sequence length="792" mass="83316">MFEWTSNTPALPSRPVIPPLAISLVVCICAQQWILTGLYGNSSIVVLAALSLVIISCALLPVVPLPPLPAAPIGMALLVGLISAGAFELACDQKASQLLDTPVSSLTFEISSDPSSFGDRWRSRAHAVKDGQTQADVWLVSSDQCSLGDRVQCVGQISPLKDDLLGRRDKAQGICGTVSVKHITRIDPPDGMLGELYLLRQNALAAIQPEKSDGRALLAGCACGYRIDLVANGIEDVLSKSGLVHLVAVSGGHLTTVAALLAMILEKTRFSGKIRLAVVLLATAIFTTFCGAPTSAVRAWVMTGSAMVAPLMGRRSHGLSAASFSGLTLCLIDPATSSDMGFQLSALSVAGLYIFSPYAEYVLAKLMPFQLNVSFLPQFIRFRFMRLTQGLLKQIAASVVAQLITMPITVLAFGTISAIGPFANALLGPAFSWFVSLGCISVALLWIPFIGELLLSICEFCASSILLFSFMLSSIPGACIAVGNYALPIIVCTLVMGLLLLVFWPAVSPFAVRSTCALLMLAMIGSRLVTGIIVGGRLVVLDVGQGDAILIQDGNHSVLVDTGPDDAVVQALARNHISGLDAVVITHLHDDHYGGLDELVGFVQVRCVYVGQGVSDNMPDEMRDALHQLGLSEVAELSDGDKLSIGQFELEVISPDGATDGLENEDSLVMKVQFVDSTSRLSALLCGDAEADVIDPLIQSGRIDTIDVLKLGHHGSEASVTEPMLACLQPELCVASAGEGNRYGHPAQATMEMVGASGAYGMCTMDTGDICIEPLSDGISVSCAVPYDGAAA</sequence>
<protein>
    <submittedName>
        <fullName evidence="8">DNA internalization-related competence protein ComEC/Rec2</fullName>
    </submittedName>
</protein>
<dbReference type="GO" id="GO:0005886">
    <property type="term" value="C:plasma membrane"/>
    <property type="evidence" value="ECO:0007669"/>
    <property type="project" value="UniProtKB-SubCell"/>
</dbReference>
<dbReference type="SMART" id="SM00849">
    <property type="entry name" value="Lactamase_B"/>
    <property type="match status" value="1"/>
</dbReference>
<dbReference type="InterPro" id="IPR036866">
    <property type="entry name" value="RibonucZ/Hydroxyglut_hydro"/>
</dbReference>
<dbReference type="CDD" id="cd07731">
    <property type="entry name" value="ComA-like_MBL-fold"/>
    <property type="match status" value="1"/>
</dbReference>
<dbReference type="Pfam" id="PF03772">
    <property type="entry name" value="Competence"/>
    <property type="match status" value="1"/>
</dbReference>
<comment type="caution">
    <text evidence="8">The sequence shown here is derived from an EMBL/GenBank/DDBJ whole genome shotgun (WGS) entry which is preliminary data.</text>
</comment>
<evidence type="ECO:0000256" key="5">
    <source>
        <dbReference type="ARBA" id="ARBA00023136"/>
    </source>
</evidence>
<comment type="subcellular location">
    <subcellularLocation>
        <location evidence="1">Cell membrane</location>
        <topology evidence="1">Multi-pass membrane protein</topology>
    </subcellularLocation>
</comment>
<feature type="transmembrane region" description="Helical" evidence="6">
    <location>
        <begin position="485"/>
        <end position="504"/>
    </location>
</feature>
<reference evidence="8" key="1">
    <citation type="submission" date="2020-10" db="EMBL/GenBank/DDBJ databases">
        <authorList>
            <person name="Gilroy R."/>
        </authorList>
    </citation>
    <scope>NUCLEOTIDE SEQUENCE</scope>
    <source>
        <strain evidence="8">ChiHjej12B11-29160</strain>
    </source>
</reference>
<dbReference type="Pfam" id="PF00753">
    <property type="entry name" value="Lactamase_B"/>
    <property type="match status" value="1"/>
</dbReference>
<feature type="transmembrane region" description="Helical" evidence="6">
    <location>
        <begin position="69"/>
        <end position="90"/>
    </location>
</feature>
<feature type="transmembrane region" description="Helical" evidence="6">
    <location>
        <begin position="243"/>
        <end position="264"/>
    </location>
</feature>
<evidence type="ECO:0000313" key="8">
    <source>
        <dbReference type="EMBL" id="HIU24240.1"/>
    </source>
</evidence>
<evidence type="ECO:0000256" key="3">
    <source>
        <dbReference type="ARBA" id="ARBA00022692"/>
    </source>
</evidence>
<keyword evidence="2" id="KW-1003">Cell membrane</keyword>
<evidence type="ECO:0000256" key="2">
    <source>
        <dbReference type="ARBA" id="ARBA00022475"/>
    </source>
</evidence>
<dbReference type="GO" id="GO:0030420">
    <property type="term" value="P:establishment of competence for transformation"/>
    <property type="evidence" value="ECO:0007669"/>
    <property type="project" value="InterPro"/>
</dbReference>
<feature type="transmembrane region" description="Helical" evidence="6">
    <location>
        <begin position="20"/>
        <end position="39"/>
    </location>
</feature>
<keyword evidence="5 6" id="KW-0472">Membrane</keyword>
<dbReference type="InterPro" id="IPR052159">
    <property type="entry name" value="Competence_DNA_uptake"/>
</dbReference>
<evidence type="ECO:0000256" key="4">
    <source>
        <dbReference type="ARBA" id="ARBA00022989"/>
    </source>
</evidence>
<dbReference type="AlphaFoldDB" id="A0A9D1HZQ5"/>
<name>A0A9D1HZQ5_9ACTN</name>
<feature type="transmembrane region" description="Helical" evidence="6">
    <location>
        <begin position="44"/>
        <end position="63"/>
    </location>
</feature>
<dbReference type="InterPro" id="IPR001279">
    <property type="entry name" value="Metallo-B-lactamas"/>
</dbReference>
<feature type="transmembrane region" description="Helical" evidence="6">
    <location>
        <begin position="425"/>
        <end position="446"/>
    </location>
</feature>
<dbReference type="PANTHER" id="PTHR30619">
    <property type="entry name" value="DNA INTERNALIZATION/COMPETENCE PROTEIN COMEC/REC2"/>
    <property type="match status" value="1"/>
</dbReference>
<proteinExistence type="predicted"/>
<dbReference type="InterPro" id="IPR004797">
    <property type="entry name" value="Competence_ComEC/Rec2"/>
</dbReference>
<evidence type="ECO:0000256" key="1">
    <source>
        <dbReference type="ARBA" id="ARBA00004651"/>
    </source>
</evidence>
<keyword evidence="4 6" id="KW-1133">Transmembrane helix</keyword>
<dbReference type="Gene3D" id="3.60.15.10">
    <property type="entry name" value="Ribonuclease Z/Hydroxyacylglutathione hydrolase-like"/>
    <property type="match status" value="1"/>
</dbReference>
<accession>A0A9D1HZQ5</accession>
<dbReference type="EMBL" id="DVMQ01000015">
    <property type="protein sequence ID" value="HIU24240.1"/>
    <property type="molecule type" value="Genomic_DNA"/>
</dbReference>
<feature type="transmembrane region" description="Helical" evidence="6">
    <location>
        <begin position="276"/>
        <end position="297"/>
    </location>
</feature>
<organism evidence="8 9">
    <name type="scientific">Candidatus Coprovicinus avistercoris</name>
    <dbReference type="NCBI Taxonomy" id="2840754"/>
    <lineage>
        <taxon>Bacteria</taxon>
        <taxon>Bacillati</taxon>
        <taxon>Actinomycetota</taxon>
        <taxon>Coriobacteriia</taxon>
        <taxon>Coriobacteriales</taxon>
        <taxon>Coriobacteriaceae</taxon>
        <taxon>Coriobacteriaceae incertae sedis</taxon>
        <taxon>Candidatus Coprovicinus</taxon>
    </lineage>
</organism>
<feature type="transmembrane region" description="Helical" evidence="6">
    <location>
        <begin position="395"/>
        <end position="419"/>
    </location>
</feature>
<dbReference type="InterPro" id="IPR035681">
    <property type="entry name" value="ComA-like_MBL"/>
</dbReference>
<feature type="transmembrane region" description="Helical" evidence="6">
    <location>
        <begin position="516"/>
        <end position="540"/>
    </location>
</feature>
<dbReference type="SUPFAM" id="SSF56281">
    <property type="entry name" value="Metallo-hydrolase/oxidoreductase"/>
    <property type="match status" value="1"/>
</dbReference>
<evidence type="ECO:0000259" key="7">
    <source>
        <dbReference type="SMART" id="SM00849"/>
    </source>
</evidence>
<dbReference type="Proteomes" id="UP000824078">
    <property type="component" value="Unassembled WGS sequence"/>
</dbReference>
<gene>
    <name evidence="8" type="ORF">IAD17_04905</name>
</gene>
<feature type="domain" description="Metallo-beta-lactamase" evidence="7">
    <location>
        <begin position="545"/>
        <end position="739"/>
    </location>
</feature>
<dbReference type="NCBIfam" id="TIGR00361">
    <property type="entry name" value="ComEC_Rec2"/>
    <property type="match status" value="1"/>
</dbReference>
<keyword evidence="3 6" id="KW-0812">Transmembrane</keyword>
<evidence type="ECO:0000256" key="6">
    <source>
        <dbReference type="SAM" id="Phobius"/>
    </source>
</evidence>
<dbReference type="PANTHER" id="PTHR30619:SF7">
    <property type="entry name" value="BETA-LACTAMASE DOMAIN PROTEIN"/>
    <property type="match status" value="1"/>
</dbReference>
<reference evidence="8" key="2">
    <citation type="journal article" date="2021" name="PeerJ">
        <title>Extensive microbial diversity within the chicken gut microbiome revealed by metagenomics and culture.</title>
        <authorList>
            <person name="Gilroy R."/>
            <person name="Ravi A."/>
            <person name="Getino M."/>
            <person name="Pursley I."/>
            <person name="Horton D.L."/>
            <person name="Alikhan N.F."/>
            <person name="Baker D."/>
            <person name="Gharbi K."/>
            <person name="Hall N."/>
            <person name="Watson M."/>
            <person name="Adriaenssens E.M."/>
            <person name="Foster-Nyarko E."/>
            <person name="Jarju S."/>
            <person name="Secka A."/>
            <person name="Antonio M."/>
            <person name="Oren A."/>
            <person name="Chaudhuri R.R."/>
            <person name="La Ragione R."/>
            <person name="Hildebrand F."/>
            <person name="Pallen M.J."/>
        </authorList>
    </citation>
    <scope>NUCLEOTIDE SEQUENCE</scope>
    <source>
        <strain evidence="8">ChiHjej12B11-29160</strain>
    </source>
</reference>